<dbReference type="InterPro" id="IPR050595">
    <property type="entry name" value="Bact_response_regulator"/>
</dbReference>
<dbReference type="SUPFAM" id="SSF46955">
    <property type="entry name" value="Putative DNA-binding domain"/>
    <property type="match status" value="1"/>
</dbReference>
<accession>A0A1H4C188</accession>
<evidence type="ECO:0000256" key="2">
    <source>
        <dbReference type="PROSITE-ProRule" id="PRU00169"/>
    </source>
</evidence>
<keyword evidence="1 2" id="KW-0597">Phosphoprotein</keyword>
<organism evidence="4 5">
    <name type="scientific">Marinobacterium iners DSM 11526</name>
    <dbReference type="NCBI Taxonomy" id="1122198"/>
    <lineage>
        <taxon>Bacteria</taxon>
        <taxon>Pseudomonadati</taxon>
        <taxon>Pseudomonadota</taxon>
        <taxon>Gammaproteobacteria</taxon>
        <taxon>Oceanospirillales</taxon>
        <taxon>Oceanospirillaceae</taxon>
        <taxon>Marinobacterium</taxon>
    </lineage>
</organism>
<dbReference type="EMBL" id="FNRJ01000004">
    <property type="protein sequence ID" value="SEA54215.1"/>
    <property type="molecule type" value="Genomic_DNA"/>
</dbReference>
<dbReference type="Pfam" id="PF12728">
    <property type="entry name" value="HTH_17"/>
    <property type="match status" value="1"/>
</dbReference>
<sequence>MSSQDLCTSRKAAELLGVTPRTIQLWADAGILHGWKTPGGHRRFSLGAIERLAEKIRSGEAVTAAADAVRPEPTRPVRLQVIEDEPALQRLYALTIRSWGLPVELRQSVDGYQGLLELGRFEPDLLILDLNLPNVDGFSVIQALVRQELLQQMQLIVVTALGMRQVQDRIDEISRGIEVLPKPIPFARLREKVEQILLGMSDQI</sequence>
<feature type="modified residue" description="4-aspartylphosphate" evidence="2">
    <location>
        <position position="129"/>
    </location>
</feature>
<dbReference type="InterPro" id="IPR041657">
    <property type="entry name" value="HTH_17"/>
</dbReference>
<feature type="domain" description="Response regulatory" evidence="3">
    <location>
        <begin position="78"/>
        <end position="197"/>
    </location>
</feature>
<dbReference type="Pfam" id="PF00072">
    <property type="entry name" value="Response_reg"/>
    <property type="match status" value="1"/>
</dbReference>
<dbReference type="Gene3D" id="3.40.50.2300">
    <property type="match status" value="1"/>
</dbReference>
<dbReference type="SMART" id="SM00448">
    <property type="entry name" value="REC"/>
    <property type="match status" value="1"/>
</dbReference>
<keyword evidence="5" id="KW-1185">Reference proteome</keyword>
<dbReference type="Proteomes" id="UP000242469">
    <property type="component" value="Unassembled WGS sequence"/>
</dbReference>
<dbReference type="STRING" id="1122198.SAMN02745729_104147"/>
<dbReference type="InterPro" id="IPR001789">
    <property type="entry name" value="Sig_transdc_resp-reg_receiver"/>
</dbReference>
<dbReference type="RefSeq" id="WP_091824932.1">
    <property type="nucleotide sequence ID" value="NZ_FNRJ01000004.1"/>
</dbReference>
<dbReference type="InterPro" id="IPR011006">
    <property type="entry name" value="CheY-like_superfamily"/>
</dbReference>
<reference evidence="5" key="1">
    <citation type="submission" date="2016-10" db="EMBL/GenBank/DDBJ databases">
        <authorList>
            <person name="Varghese N."/>
            <person name="Submissions S."/>
        </authorList>
    </citation>
    <scope>NUCLEOTIDE SEQUENCE [LARGE SCALE GENOMIC DNA]</scope>
    <source>
        <strain evidence="5">DSM 11526</strain>
    </source>
</reference>
<name>A0A1H4C188_9GAMM</name>
<dbReference type="OrthoDB" id="5703386at2"/>
<dbReference type="InterPro" id="IPR009061">
    <property type="entry name" value="DNA-bd_dom_put_sf"/>
</dbReference>
<evidence type="ECO:0000256" key="1">
    <source>
        <dbReference type="ARBA" id="ARBA00022553"/>
    </source>
</evidence>
<dbReference type="GO" id="GO:0000160">
    <property type="term" value="P:phosphorelay signal transduction system"/>
    <property type="evidence" value="ECO:0007669"/>
    <property type="project" value="InterPro"/>
</dbReference>
<dbReference type="AlphaFoldDB" id="A0A1H4C188"/>
<protein>
    <submittedName>
        <fullName evidence="4">DNA binding domain-containing protein, excisionase family</fullName>
    </submittedName>
</protein>
<dbReference type="CDD" id="cd04762">
    <property type="entry name" value="HTH_MerR-trunc"/>
    <property type="match status" value="1"/>
</dbReference>
<dbReference type="Gene3D" id="1.10.1660.10">
    <property type="match status" value="1"/>
</dbReference>
<evidence type="ECO:0000259" key="3">
    <source>
        <dbReference type="PROSITE" id="PS50110"/>
    </source>
</evidence>
<proteinExistence type="predicted"/>
<dbReference type="SUPFAM" id="SSF52172">
    <property type="entry name" value="CheY-like"/>
    <property type="match status" value="1"/>
</dbReference>
<dbReference type="PANTHER" id="PTHR44591:SF3">
    <property type="entry name" value="RESPONSE REGULATORY DOMAIN-CONTAINING PROTEIN"/>
    <property type="match status" value="1"/>
</dbReference>
<evidence type="ECO:0000313" key="4">
    <source>
        <dbReference type="EMBL" id="SEA54215.1"/>
    </source>
</evidence>
<gene>
    <name evidence="4" type="ORF">SAMN02745729_104147</name>
</gene>
<evidence type="ECO:0000313" key="5">
    <source>
        <dbReference type="Proteomes" id="UP000242469"/>
    </source>
</evidence>
<dbReference type="PROSITE" id="PS50110">
    <property type="entry name" value="RESPONSE_REGULATORY"/>
    <property type="match status" value="1"/>
</dbReference>
<dbReference type="PANTHER" id="PTHR44591">
    <property type="entry name" value="STRESS RESPONSE REGULATOR PROTEIN 1"/>
    <property type="match status" value="1"/>
</dbReference>